<comment type="pathway">
    <text evidence="2 11">Glycolipid biosynthesis; glycosylphosphatidylinositol-anchor biosynthesis.</text>
</comment>
<dbReference type="Proteomes" id="UP001230268">
    <property type="component" value="Unassembled WGS sequence"/>
</dbReference>
<dbReference type="InterPro" id="IPR007704">
    <property type="entry name" value="PIG-M"/>
</dbReference>
<evidence type="ECO:0000313" key="12">
    <source>
        <dbReference type="EMBL" id="KAK1442499.1"/>
    </source>
</evidence>
<feature type="transmembrane region" description="Helical" evidence="11">
    <location>
        <begin position="221"/>
        <end position="242"/>
    </location>
</feature>
<name>A0AAD8LHV3_BABGI</name>
<evidence type="ECO:0000256" key="8">
    <source>
        <dbReference type="ARBA" id="ARBA00022824"/>
    </source>
</evidence>
<keyword evidence="4 11" id="KW-0337">GPI-anchor biosynthesis</keyword>
<evidence type="ECO:0000256" key="4">
    <source>
        <dbReference type="ARBA" id="ARBA00022502"/>
    </source>
</evidence>
<keyword evidence="6 11" id="KW-0808">Transferase</keyword>
<keyword evidence="13" id="KW-1185">Reference proteome</keyword>
<feature type="transmembrane region" description="Helical" evidence="11">
    <location>
        <begin position="383"/>
        <end position="403"/>
    </location>
</feature>
<evidence type="ECO:0000256" key="1">
    <source>
        <dbReference type="ARBA" id="ARBA00004477"/>
    </source>
</evidence>
<dbReference type="AlphaFoldDB" id="A0AAD8LHV3"/>
<organism evidence="12 13">
    <name type="scientific">Babesia gibsoni</name>
    <dbReference type="NCBI Taxonomy" id="33632"/>
    <lineage>
        <taxon>Eukaryota</taxon>
        <taxon>Sar</taxon>
        <taxon>Alveolata</taxon>
        <taxon>Apicomplexa</taxon>
        <taxon>Aconoidasida</taxon>
        <taxon>Piroplasmida</taxon>
        <taxon>Babesiidae</taxon>
        <taxon>Babesia</taxon>
    </lineage>
</organism>
<evidence type="ECO:0000256" key="6">
    <source>
        <dbReference type="ARBA" id="ARBA00022679"/>
    </source>
</evidence>
<evidence type="ECO:0000256" key="2">
    <source>
        <dbReference type="ARBA" id="ARBA00004687"/>
    </source>
</evidence>
<sequence>MSSIPEGNSSNRSFYTKYWRYFMYTANTLIRVCLHVYSSYHDERFEYRFTDIDYFVFSDAARMMLEKKSPYDRHTYRYSPLLAFMMLPNITLHPECGKLLFSVFDILTGYMLEKTIEKGSEFLSALWLLNPFIILISARGNADCLICFFVIATVFFLKKDNIFMAAVFYGISVHFKIYPIIYALPIMLYLYSDAIKDFHDFKSLFHNVFHSFMLGINRKQLCFAITSASVFFLASGISYYFYGYEFIYESYLHHYVRQDHRHNFSIYYNYMYYLVDTDKKMSPIISFLPQLVCLVCFGMLALRDLEISLFLQSISFVSLNKVCTCQYYLWWICLIPLALPKMKNYNQSAIRLACAIGSFVVANVIWLFFAYHMEIKGYNTIQAMFYASSFFVVSQMAIGWVILQQVASAGLAKMQIK</sequence>
<evidence type="ECO:0000256" key="5">
    <source>
        <dbReference type="ARBA" id="ARBA00022676"/>
    </source>
</evidence>
<accession>A0AAD8LHV3</accession>
<feature type="transmembrane region" description="Helical" evidence="11">
    <location>
        <begin position="281"/>
        <end position="302"/>
    </location>
</feature>
<keyword evidence="8 11" id="KW-0256">Endoplasmic reticulum</keyword>
<dbReference type="GO" id="GO:0004376">
    <property type="term" value="F:GPI mannosyltransferase activity"/>
    <property type="evidence" value="ECO:0007669"/>
    <property type="project" value="InterPro"/>
</dbReference>
<keyword evidence="5 11" id="KW-0328">Glycosyltransferase</keyword>
<dbReference type="GO" id="GO:0005789">
    <property type="term" value="C:endoplasmic reticulum membrane"/>
    <property type="evidence" value="ECO:0007669"/>
    <property type="project" value="UniProtKB-SubCell"/>
</dbReference>
<evidence type="ECO:0000256" key="3">
    <source>
        <dbReference type="ARBA" id="ARBA00011071"/>
    </source>
</evidence>
<gene>
    <name evidence="12" type="ORF">BgAZ_300170</name>
</gene>
<evidence type="ECO:0000256" key="7">
    <source>
        <dbReference type="ARBA" id="ARBA00022692"/>
    </source>
</evidence>
<comment type="similarity">
    <text evidence="3 11">Belongs to the PIGM family.</text>
</comment>
<keyword evidence="7 11" id="KW-0812">Transmembrane</keyword>
<reference evidence="12" key="1">
    <citation type="submission" date="2023-08" db="EMBL/GenBank/DDBJ databases">
        <title>Draft sequence of the Babesia gibsoni genome.</title>
        <authorList>
            <person name="Yamagishi J.Y."/>
            <person name="Xuan X.X."/>
        </authorList>
    </citation>
    <scope>NUCLEOTIDE SEQUENCE</scope>
    <source>
        <strain evidence="12">Azabu</strain>
    </source>
</reference>
<comment type="caution">
    <text evidence="12">The sequence shown here is derived from an EMBL/GenBank/DDBJ whole genome shotgun (WGS) entry which is preliminary data.</text>
</comment>
<feature type="transmembrane region" description="Helical" evidence="11">
    <location>
        <begin position="132"/>
        <end position="156"/>
    </location>
</feature>
<comment type="function">
    <text evidence="11">Catalytic subunit of the glycosylphosphatidylinositol-mannosyltransferase I complex which catalyzes the transfer of the first mannose, via an alpha-1,4 bond from a dolichol-phosphate-mannose (Dol-P-Man) to the glucosaminyl acyl phosphatidylinositol (GlcN-(acyl)PI) intermediate to generate alpha-D-Man-(1-&gt;4)-alpha-D-GlcN-(1-&gt;6)-(1-radyl,2-acyl-sn-glycero-3-phospho)-2-acyl-inositol and participates in the sixth step of the glycosylphosphatidylinositol-anchor biosynthesis.</text>
</comment>
<proteinExistence type="inferred from homology"/>
<protein>
    <recommendedName>
        <fullName evidence="11">GPI mannosyltransferase 1</fullName>
        <ecNumber evidence="11">2.4.1.-</ecNumber>
    </recommendedName>
    <alternativeName>
        <fullName evidence="11">GPI mannosyltransferase I</fullName>
    </alternativeName>
</protein>
<evidence type="ECO:0000256" key="10">
    <source>
        <dbReference type="ARBA" id="ARBA00023136"/>
    </source>
</evidence>
<keyword evidence="10 11" id="KW-0472">Membrane</keyword>
<keyword evidence="9 11" id="KW-1133">Transmembrane helix</keyword>
<dbReference type="PANTHER" id="PTHR12886">
    <property type="entry name" value="PIG-M MANNOSYLTRANSFERASE"/>
    <property type="match status" value="1"/>
</dbReference>
<feature type="transmembrane region" description="Helical" evidence="11">
    <location>
        <begin position="309"/>
        <end position="329"/>
    </location>
</feature>
<evidence type="ECO:0000313" key="13">
    <source>
        <dbReference type="Proteomes" id="UP001230268"/>
    </source>
</evidence>
<feature type="transmembrane region" description="Helical" evidence="11">
    <location>
        <begin position="162"/>
        <end position="191"/>
    </location>
</feature>
<evidence type="ECO:0000256" key="11">
    <source>
        <dbReference type="RuleBase" id="RU365064"/>
    </source>
</evidence>
<dbReference type="EC" id="2.4.1.-" evidence="11"/>
<feature type="transmembrane region" description="Helical" evidence="11">
    <location>
        <begin position="349"/>
        <end position="371"/>
    </location>
</feature>
<dbReference type="GO" id="GO:1990529">
    <property type="term" value="C:glycosylphosphatidylinositol-mannosyltransferase I complex"/>
    <property type="evidence" value="ECO:0007669"/>
    <property type="project" value="TreeGrafter"/>
</dbReference>
<dbReference type="Pfam" id="PF05007">
    <property type="entry name" value="Mannosyl_trans"/>
    <property type="match status" value="1"/>
</dbReference>
<dbReference type="EMBL" id="JAVEPI010000003">
    <property type="protein sequence ID" value="KAK1442499.1"/>
    <property type="molecule type" value="Genomic_DNA"/>
</dbReference>
<dbReference type="GO" id="GO:0051751">
    <property type="term" value="F:alpha-1,4-mannosyltransferase activity"/>
    <property type="evidence" value="ECO:0007669"/>
    <property type="project" value="InterPro"/>
</dbReference>
<dbReference type="GO" id="GO:0006506">
    <property type="term" value="P:GPI anchor biosynthetic process"/>
    <property type="evidence" value="ECO:0007669"/>
    <property type="project" value="UniProtKB-KW"/>
</dbReference>
<dbReference type="PANTHER" id="PTHR12886:SF0">
    <property type="entry name" value="GPI MANNOSYLTRANSFERASE 1"/>
    <property type="match status" value="1"/>
</dbReference>
<comment type="subcellular location">
    <subcellularLocation>
        <location evidence="1 11">Endoplasmic reticulum membrane</location>
        <topology evidence="1 11">Multi-pass membrane protein</topology>
    </subcellularLocation>
</comment>
<evidence type="ECO:0000256" key="9">
    <source>
        <dbReference type="ARBA" id="ARBA00022989"/>
    </source>
</evidence>